<proteinExistence type="predicted"/>
<feature type="region of interest" description="Disordered" evidence="1">
    <location>
        <begin position="1"/>
        <end position="22"/>
    </location>
</feature>
<dbReference type="Proteomes" id="UP000054047">
    <property type="component" value="Unassembled WGS sequence"/>
</dbReference>
<dbReference type="EMBL" id="KN731570">
    <property type="protein sequence ID" value="KIH59837.1"/>
    <property type="molecule type" value="Genomic_DNA"/>
</dbReference>
<protein>
    <submittedName>
        <fullName evidence="2">Uncharacterized protein</fullName>
    </submittedName>
</protein>
<evidence type="ECO:0000313" key="2">
    <source>
        <dbReference type="EMBL" id="KIH59837.1"/>
    </source>
</evidence>
<sequence>MPPSTDRKKTLSQNKRQAGPECTAEDFDLAEITQRILEHANDLVIERLVNSLAARATSVDPEEAL</sequence>
<reference evidence="2 3" key="1">
    <citation type="submission" date="2013-12" db="EMBL/GenBank/DDBJ databases">
        <title>Draft genome of the parsitic nematode Ancylostoma duodenale.</title>
        <authorList>
            <person name="Mitreva M."/>
        </authorList>
    </citation>
    <scope>NUCLEOTIDE SEQUENCE [LARGE SCALE GENOMIC DNA]</scope>
    <source>
        <strain evidence="2 3">Zhejiang</strain>
    </source>
</reference>
<organism evidence="2 3">
    <name type="scientific">Ancylostoma duodenale</name>
    <dbReference type="NCBI Taxonomy" id="51022"/>
    <lineage>
        <taxon>Eukaryota</taxon>
        <taxon>Metazoa</taxon>
        <taxon>Ecdysozoa</taxon>
        <taxon>Nematoda</taxon>
        <taxon>Chromadorea</taxon>
        <taxon>Rhabditida</taxon>
        <taxon>Rhabditina</taxon>
        <taxon>Rhabditomorpha</taxon>
        <taxon>Strongyloidea</taxon>
        <taxon>Ancylostomatidae</taxon>
        <taxon>Ancylostomatinae</taxon>
        <taxon>Ancylostoma</taxon>
    </lineage>
</organism>
<gene>
    <name evidence="2" type="ORF">ANCDUO_09921</name>
</gene>
<dbReference type="AlphaFoldDB" id="A0A0C2DBN2"/>
<evidence type="ECO:0000256" key="1">
    <source>
        <dbReference type="SAM" id="MobiDB-lite"/>
    </source>
</evidence>
<evidence type="ECO:0000313" key="3">
    <source>
        <dbReference type="Proteomes" id="UP000054047"/>
    </source>
</evidence>
<name>A0A0C2DBN2_9BILA</name>
<keyword evidence="3" id="KW-1185">Reference proteome</keyword>
<accession>A0A0C2DBN2</accession>